<feature type="non-terminal residue" evidence="1">
    <location>
        <position position="1"/>
    </location>
</feature>
<keyword evidence="2" id="KW-1185">Reference proteome</keyword>
<dbReference type="Proteomes" id="UP000827986">
    <property type="component" value="Unassembled WGS sequence"/>
</dbReference>
<dbReference type="EMBL" id="JAHDVG010000467">
    <property type="protein sequence ID" value="KAH1182521.1"/>
    <property type="molecule type" value="Genomic_DNA"/>
</dbReference>
<protein>
    <submittedName>
        <fullName evidence="1">Uncharacterized protein</fullName>
    </submittedName>
</protein>
<comment type="caution">
    <text evidence="1">The sequence shown here is derived from an EMBL/GenBank/DDBJ whole genome shotgun (WGS) entry which is preliminary data.</text>
</comment>
<dbReference type="AlphaFoldDB" id="A0A9D4B6J2"/>
<organism evidence="1 2">
    <name type="scientific">Mauremys mutica</name>
    <name type="common">yellowpond turtle</name>
    <dbReference type="NCBI Taxonomy" id="74926"/>
    <lineage>
        <taxon>Eukaryota</taxon>
        <taxon>Metazoa</taxon>
        <taxon>Chordata</taxon>
        <taxon>Craniata</taxon>
        <taxon>Vertebrata</taxon>
        <taxon>Euteleostomi</taxon>
        <taxon>Archelosauria</taxon>
        <taxon>Testudinata</taxon>
        <taxon>Testudines</taxon>
        <taxon>Cryptodira</taxon>
        <taxon>Durocryptodira</taxon>
        <taxon>Testudinoidea</taxon>
        <taxon>Geoemydidae</taxon>
        <taxon>Geoemydinae</taxon>
        <taxon>Mauremys</taxon>
    </lineage>
</organism>
<proteinExistence type="predicted"/>
<reference evidence="1" key="1">
    <citation type="submission" date="2021-09" db="EMBL/GenBank/DDBJ databases">
        <title>The genome of Mauremys mutica provides insights into the evolution of semi-aquatic lifestyle.</title>
        <authorList>
            <person name="Gong S."/>
            <person name="Gao Y."/>
        </authorList>
    </citation>
    <scope>NUCLEOTIDE SEQUENCE</scope>
    <source>
        <strain evidence="1">MM-2020</strain>
        <tissue evidence="1">Muscle</tissue>
    </source>
</reference>
<feature type="non-terminal residue" evidence="1">
    <location>
        <position position="69"/>
    </location>
</feature>
<name>A0A9D4B6J2_9SAUR</name>
<gene>
    <name evidence="1" type="ORF">KIL84_010275</name>
</gene>
<sequence>GSPGSVTPDTAQYLHTHTPRLWVSGSSRRCGGFQRLSPETEAGVRISGCFVSIRDTMTWLSAALLALAP</sequence>
<accession>A0A9D4B6J2</accession>
<evidence type="ECO:0000313" key="2">
    <source>
        <dbReference type="Proteomes" id="UP000827986"/>
    </source>
</evidence>
<evidence type="ECO:0000313" key="1">
    <source>
        <dbReference type="EMBL" id="KAH1182521.1"/>
    </source>
</evidence>